<comment type="caution">
    <text evidence="1">The sequence shown here is derived from an EMBL/GenBank/DDBJ whole genome shotgun (WGS) entry which is preliminary data.</text>
</comment>
<dbReference type="EMBL" id="JABEZU010000005">
    <property type="protein sequence ID" value="NOV99116.1"/>
    <property type="molecule type" value="Genomic_DNA"/>
</dbReference>
<name>A0ABX2A8Y2_9MICO</name>
<organism evidence="1 2">
    <name type="scientific">Isoptericola halotolerans</name>
    <dbReference type="NCBI Taxonomy" id="300560"/>
    <lineage>
        <taxon>Bacteria</taxon>
        <taxon>Bacillati</taxon>
        <taxon>Actinomycetota</taxon>
        <taxon>Actinomycetes</taxon>
        <taxon>Micrococcales</taxon>
        <taxon>Promicromonosporaceae</taxon>
        <taxon>Isoptericola</taxon>
    </lineage>
</organism>
<evidence type="ECO:0000313" key="2">
    <source>
        <dbReference type="Proteomes" id="UP000757540"/>
    </source>
</evidence>
<sequence length="69" mass="7823">MIRPRWEWALADQEGRRLEPSLSPVFTTQYDAEQWLGEHWRRLAGAGAVSATLLHDGAQATPVIELRIP</sequence>
<evidence type="ECO:0000313" key="1">
    <source>
        <dbReference type="EMBL" id="NOV99116.1"/>
    </source>
</evidence>
<proteinExistence type="predicted"/>
<dbReference type="Proteomes" id="UP000757540">
    <property type="component" value="Unassembled WGS sequence"/>
</dbReference>
<dbReference type="RefSeq" id="WP_171785291.1">
    <property type="nucleotide sequence ID" value="NZ_BAAAML010000011.1"/>
</dbReference>
<protein>
    <submittedName>
        <fullName evidence="1">Uncharacterized protein</fullName>
    </submittedName>
</protein>
<keyword evidence="2" id="KW-1185">Reference proteome</keyword>
<reference evidence="1 2" key="1">
    <citation type="submission" date="2020-05" db="EMBL/GenBank/DDBJ databases">
        <title>Genomic Encyclopedia of Type Strains, Phase III (KMG-III): the genomes of soil and plant-associated and newly described type strains.</title>
        <authorList>
            <person name="Whitman W."/>
        </authorList>
    </citation>
    <scope>NUCLEOTIDE SEQUENCE [LARGE SCALE GENOMIC DNA]</scope>
    <source>
        <strain evidence="1 2">KCTC 19046</strain>
    </source>
</reference>
<accession>A0ABX2A8Y2</accession>
<gene>
    <name evidence="1" type="ORF">HDG69_003718</name>
</gene>